<dbReference type="InterPro" id="IPR036390">
    <property type="entry name" value="WH_DNA-bd_sf"/>
</dbReference>
<dbReference type="Pfam" id="PF00027">
    <property type="entry name" value="cNMP_binding"/>
    <property type="match status" value="1"/>
</dbReference>
<dbReference type="PANTHER" id="PTHR24567:SF68">
    <property type="entry name" value="DNA-BINDING TRANSCRIPTIONAL DUAL REGULATOR CRP"/>
    <property type="match status" value="1"/>
</dbReference>
<dbReference type="InterPro" id="IPR018490">
    <property type="entry name" value="cNMP-bd_dom_sf"/>
</dbReference>
<dbReference type="PROSITE" id="PS50042">
    <property type="entry name" value="CNMP_BINDING_3"/>
    <property type="match status" value="1"/>
</dbReference>
<dbReference type="SMART" id="SM00419">
    <property type="entry name" value="HTH_CRP"/>
    <property type="match status" value="1"/>
</dbReference>
<gene>
    <name evidence="6" type="ORF">CSC94_09530</name>
</gene>
<evidence type="ECO:0000259" key="5">
    <source>
        <dbReference type="PROSITE" id="PS51063"/>
    </source>
</evidence>
<evidence type="ECO:0000259" key="4">
    <source>
        <dbReference type="PROSITE" id="PS50042"/>
    </source>
</evidence>
<accession>A0A2G1QP88</accession>
<dbReference type="GO" id="GO:0003677">
    <property type="term" value="F:DNA binding"/>
    <property type="evidence" value="ECO:0007669"/>
    <property type="project" value="UniProtKB-KW"/>
</dbReference>
<dbReference type="GO" id="GO:0003700">
    <property type="term" value="F:DNA-binding transcription factor activity"/>
    <property type="evidence" value="ECO:0007669"/>
    <property type="project" value="TreeGrafter"/>
</dbReference>
<dbReference type="AlphaFoldDB" id="A0A2G1QP88"/>
<keyword evidence="1" id="KW-0805">Transcription regulation</keyword>
<evidence type="ECO:0000313" key="6">
    <source>
        <dbReference type="EMBL" id="PHP67274.1"/>
    </source>
</evidence>
<dbReference type="CDD" id="cd00038">
    <property type="entry name" value="CAP_ED"/>
    <property type="match status" value="1"/>
</dbReference>
<sequence>MFGPNSCPIGQSVGVGPNGDKMNSIPRLPHAPFLECLDEYWLERLKSAWTPIRFQSQETVVDFDDSRADLYLIAAGQVRVILRVAVGKEIILGELGPGQLFGELAALDGKPRSASLTALVQTDVYRIPEQLFHEMLDEQPRLARFLLVCLSERTRDLTRRIAELSFLDTRHRLYNTLLRLSRQRPGNEDQRVISPPIIHSDLAEHIGASREAVSREMSRLAKNGLLERTRGALILTQPDELSRSISATLQL</sequence>
<dbReference type="SUPFAM" id="SSF46785">
    <property type="entry name" value="Winged helix' DNA-binding domain"/>
    <property type="match status" value="1"/>
</dbReference>
<dbReference type="EMBL" id="PDVP01000004">
    <property type="protein sequence ID" value="PHP67274.1"/>
    <property type="molecule type" value="Genomic_DNA"/>
</dbReference>
<proteinExistence type="predicted"/>
<organism evidence="6 7">
    <name type="scientific">Zhengella mangrovi</name>
    <dbReference type="NCBI Taxonomy" id="1982044"/>
    <lineage>
        <taxon>Bacteria</taxon>
        <taxon>Pseudomonadati</taxon>
        <taxon>Pseudomonadota</taxon>
        <taxon>Alphaproteobacteria</taxon>
        <taxon>Hyphomicrobiales</taxon>
        <taxon>Notoacmeibacteraceae</taxon>
        <taxon>Zhengella</taxon>
    </lineage>
</organism>
<feature type="domain" description="HTH crp-type" evidence="5">
    <location>
        <begin position="167"/>
        <end position="239"/>
    </location>
</feature>
<keyword evidence="2" id="KW-0238">DNA-binding</keyword>
<comment type="caution">
    <text evidence="6">The sequence shown here is derived from an EMBL/GenBank/DDBJ whole genome shotgun (WGS) entry which is preliminary data.</text>
</comment>
<dbReference type="InterPro" id="IPR050397">
    <property type="entry name" value="Env_Response_Regulators"/>
</dbReference>
<dbReference type="SMART" id="SM00100">
    <property type="entry name" value="cNMP"/>
    <property type="match status" value="1"/>
</dbReference>
<dbReference type="PANTHER" id="PTHR24567">
    <property type="entry name" value="CRP FAMILY TRANSCRIPTIONAL REGULATORY PROTEIN"/>
    <property type="match status" value="1"/>
</dbReference>
<evidence type="ECO:0000256" key="3">
    <source>
        <dbReference type="ARBA" id="ARBA00023163"/>
    </source>
</evidence>
<dbReference type="PROSITE" id="PS51063">
    <property type="entry name" value="HTH_CRP_2"/>
    <property type="match status" value="1"/>
</dbReference>
<evidence type="ECO:0000256" key="2">
    <source>
        <dbReference type="ARBA" id="ARBA00023125"/>
    </source>
</evidence>
<keyword evidence="7" id="KW-1185">Reference proteome</keyword>
<name>A0A2G1QP88_9HYPH</name>
<feature type="domain" description="Cyclic nucleotide-binding" evidence="4">
    <location>
        <begin position="33"/>
        <end position="153"/>
    </location>
</feature>
<keyword evidence="3" id="KW-0804">Transcription</keyword>
<dbReference type="Pfam" id="PF13545">
    <property type="entry name" value="HTH_Crp_2"/>
    <property type="match status" value="1"/>
</dbReference>
<dbReference type="InterPro" id="IPR012318">
    <property type="entry name" value="HTH_CRP"/>
</dbReference>
<evidence type="ECO:0000313" key="7">
    <source>
        <dbReference type="Proteomes" id="UP000221168"/>
    </source>
</evidence>
<dbReference type="GO" id="GO:0005829">
    <property type="term" value="C:cytosol"/>
    <property type="evidence" value="ECO:0007669"/>
    <property type="project" value="TreeGrafter"/>
</dbReference>
<dbReference type="Proteomes" id="UP000221168">
    <property type="component" value="Unassembled WGS sequence"/>
</dbReference>
<dbReference type="InterPro" id="IPR014710">
    <property type="entry name" value="RmlC-like_jellyroll"/>
</dbReference>
<reference evidence="6 7" key="1">
    <citation type="submission" date="2017-10" db="EMBL/GenBank/DDBJ databases">
        <title>Sedimentibacterium mangrovi gen. nov., sp. nov., a novel member of family Phyllobacteriacea isolated from mangrove sediment.</title>
        <authorList>
            <person name="Liao H."/>
            <person name="Tian Y."/>
        </authorList>
    </citation>
    <scope>NUCLEOTIDE SEQUENCE [LARGE SCALE GENOMIC DNA]</scope>
    <source>
        <strain evidence="6 7">X9-2-2</strain>
    </source>
</reference>
<dbReference type="OrthoDB" id="3182344at2"/>
<evidence type="ECO:0000256" key="1">
    <source>
        <dbReference type="ARBA" id="ARBA00023015"/>
    </source>
</evidence>
<dbReference type="InterPro" id="IPR000595">
    <property type="entry name" value="cNMP-bd_dom"/>
</dbReference>
<dbReference type="Gene3D" id="2.60.120.10">
    <property type="entry name" value="Jelly Rolls"/>
    <property type="match status" value="1"/>
</dbReference>
<dbReference type="SUPFAM" id="SSF51206">
    <property type="entry name" value="cAMP-binding domain-like"/>
    <property type="match status" value="1"/>
</dbReference>
<protein>
    <submittedName>
        <fullName evidence="6">Crp/Fnr family transcriptional regulator</fullName>
    </submittedName>
</protein>